<dbReference type="Proteomes" id="UP000887563">
    <property type="component" value="Unplaced"/>
</dbReference>
<feature type="compositionally biased region" description="Polar residues" evidence="1">
    <location>
        <begin position="1"/>
        <end position="19"/>
    </location>
</feature>
<protein>
    <submittedName>
        <fullName evidence="3">Uncharacterized protein</fullName>
    </submittedName>
</protein>
<dbReference type="AlphaFoldDB" id="A0A914MIW3"/>
<feature type="region of interest" description="Disordered" evidence="1">
    <location>
        <begin position="1"/>
        <end position="22"/>
    </location>
</feature>
<sequence>MKTPNQLDKWALSTNNSDNNTEKSCLETSSIDGFSTCCSCCLSKNKIQNLELQMERLTIKIERTNLSLEKSILEREQASFFFLY</sequence>
<evidence type="ECO:0000313" key="2">
    <source>
        <dbReference type="Proteomes" id="UP000887563"/>
    </source>
</evidence>
<keyword evidence="2" id="KW-1185">Reference proteome</keyword>
<name>A0A914MIW3_MELIC</name>
<organism evidence="2 3">
    <name type="scientific">Meloidogyne incognita</name>
    <name type="common">Southern root-knot nematode worm</name>
    <name type="synonym">Oxyuris incognita</name>
    <dbReference type="NCBI Taxonomy" id="6306"/>
    <lineage>
        <taxon>Eukaryota</taxon>
        <taxon>Metazoa</taxon>
        <taxon>Ecdysozoa</taxon>
        <taxon>Nematoda</taxon>
        <taxon>Chromadorea</taxon>
        <taxon>Rhabditida</taxon>
        <taxon>Tylenchina</taxon>
        <taxon>Tylenchomorpha</taxon>
        <taxon>Tylenchoidea</taxon>
        <taxon>Meloidogynidae</taxon>
        <taxon>Meloidogyninae</taxon>
        <taxon>Meloidogyne</taxon>
        <taxon>Meloidogyne incognita group</taxon>
    </lineage>
</organism>
<evidence type="ECO:0000256" key="1">
    <source>
        <dbReference type="SAM" id="MobiDB-lite"/>
    </source>
</evidence>
<accession>A0A914MIW3</accession>
<dbReference type="WBParaSite" id="Minc3s01810g26467">
    <property type="protein sequence ID" value="Minc3s01810g26467"/>
    <property type="gene ID" value="Minc3s01810g26467"/>
</dbReference>
<reference evidence="3" key="1">
    <citation type="submission" date="2022-11" db="UniProtKB">
        <authorList>
            <consortium name="WormBaseParasite"/>
        </authorList>
    </citation>
    <scope>IDENTIFICATION</scope>
</reference>
<evidence type="ECO:0000313" key="3">
    <source>
        <dbReference type="WBParaSite" id="Minc3s01810g26467"/>
    </source>
</evidence>
<proteinExistence type="predicted"/>